<evidence type="ECO:0000313" key="6">
    <source>
        <dbReference type="EMBL" id="MFC3998000.1"/>
    </source>
</evidence>
<reference evidence="7" key="1">
    <citation type="journal article" date="2019" name="Int. J. Syst. Evol. Microbiol.">
        <title>The Global Catalogue of Microorganisms (GCM) 10K type strain sequencing project: providing services to taxonomists for standard genome sequencing and annotation.</title>
        <authorList>
            <consortium name="The Broad Institute Genomics Platform"/>
            <consortium name="The Broad Institute Genome Sequencing Center for Infectious Disease"/>
            <person name="Wu L."/>
            <person name="Ma J."/>
        </authorList>
    </citation>
    <scope>NUCLEOTIDE SEQUENCE [LARGE SCALE GENOMIC DNA]</scope>
    <source>
        <strain evidence="7">TBRC 1826</strain>
    </source>
</reference>
<dbReference type="PRINTS" id="PR00455">
    <property type="entry name" value="HTHTETR"/>
</dbReference>
<dbReference type="InterPro" id="IPR023772">
    <property type="entry name" value="DNA-bd_HTH_TetR-type_CS"/>
</dbReference>
<evidence type="ECO:0000256" key="1">
    <source>
        <dbReference type="ARBA" id="ARBA00023015"/>
    </source>
</evidence>
<keyword evidence="1" id="KW-0805">Transcription regulation</keyword>
<dbReference type="EMBL" id="JBHSBH010000012">
    <property type="protein sequence ID" value="MFC3998000.1"/>
    <property type="molecule type" value="Genomic_DNA"/>
</dbReference>
<dbReference type="PROSITE" id="PS01081">
    <property type="entry name" value="HTH_TETR_1"/>
    <property type="match status" value="1"/>
</dbReference>
<dbReference type="RefSeq" id="WP_378535449.1">
    <property type="nucleotide sequence ID" value="NZ_JBHSBH010000012.1"/>
</dbReference>
<feature type="DNA-binding region" description="H-T-H motif" evidence="4">
    <location>
        <begin position="36"/>
        <end position="55"/>
    </location>
</feature>
<proteinExistence type="predicted"/>
<sequence>MAEPTGLRELKKQRTRQAISEAAIALFRESGFDRVSVADIAAAAEVSKPTLFAYFPTKEDLVLHRFADHETEAARVVRDRAAGIAPLAALRWHFRDGLDRRDPITGLNDHPEVLAFQRLLYGTPALVSRLHGYLARGEAALAAALAETGTGDDTVAGVAAGQIIATQRILATRNAAEMAAGRSADDAHPGAVARADTAFAILEDGLAARL</sequence>
<evidence type="ECO:0000256" key="2">
    <source>
        <dbReference type="ARBA" id="ARBA00023125"/>
    </source>
</evidence>
<evidence type="ECO:0000259" key="5">
    <source>
        <dbReference type="PROSITE" id="PS50977"/>
    </source>
</evidence>
<dbReference type="PANTHER" id="PTHR30055">
    <property type="entry name" value="HTH-TYPE TRANSCRIPTIONAL REGULATOR RUTR"/>
    <property type="match status" value="1"/>
</dbReference>
<dbReference type="PROSITE" id="PS50977">
    <property type="entry name" value="HTH_TETR_2"/>
    <property type="match status" value="1"/>
</dbReference>
<feature type="domain" description="HTH tetR-type" evidence="5">
    <location>
        <begin position="13"/>
        <end position="73"/>
    </location>
</feature>
<accession>A0ABV8FPJ6</accession>
<dbReference type="Proteomes" id="UP001595847">
    <property type="component" value="Unassembled WGS sequence"/>
</dbReference>
<evidence type="ECO:0000313" key="7">
    <source>
        <dbReference type="Proteomes" id="UP001595847"/>
    </source>
</evidence>
<dbReference type="PANTHER" id="PTHR30055:SF234">
    <property type="entry name" value="HTH-TYPE TRANSCRIPTIONAL REGULATOR BETI"/>
    <property type="match status" value="1"/>
</dbReference>
<organism evidence="6 7">
    <name type="scientific">Nocardiopsis sediminis</name>
    <dbReference type="NCBI Taxonomy" id="1778267"/>
    <lineage>
        <taxon>Bacteria</taxon>
        <taxon>Bacillati</taxon>
        <taxon>Actinomycetota</taxon>
        <taxon>Actinomycetes</taxon>
        <taxon>Streptosporangiales</taxon>
        <taxon>Nocardiopsidaceae</taxon>
        <taxon>Nocardiopsis</taxon>
    </lineage>
</organism>
<protein>
    <submittedName>
        <fullName evidence="6">TetR/AcrR family transcriptional regulator</fullName>
    </submittedName>
</protein>
<keyword evidence="7" id="KW-1185">Reference proteome</keyword>
<keyword evidence="2 4" id="KW-0238">DNA-binding</keyword>
<dbReference type="Pfam" id="PF00440">
    <property type="entry name" value="TetR_N"/>
    <property type="match status" value="1"/>
</dbReference>
<name>A0ABV8FPJ6_9ACTN</name>
<dbReference type="InterPro" id="IPR001647">
    <property type="entry name" value="HTH_TetR"/>
</dbReference>
<comment type="caution">
    <text evidence="6">The sequence shown here is derived from an EMBL/GenBank/DDBJ whole genome shotgun (WGS) entry which is preliminary data.</text>
</comment>
<dbReference type="Gene3D" id="1.10.357.10">
    <property type="entry name" value="Tetracycline Repressor, domain 2"/>
    <property type="match status" value="1"/>
</dbReference>
<gene>
    <name evidence="6" type="ORF">ACFOVU_18855</name>
</gene>
<dbReference type="InterPro" id="IPR009057">
    <property type="entry name" value="Homeodomain-like_sf"/>
</dbReference>
<evidence type="ECO:0000256" key="4">
    <source>
        <dbReference type="PROSITE-ProRule" id="PRU00335"/>
    </source>
</evidence>
<dbReference type="InterPro" id="IPR050109">
    <property type="entry name" value="HTH-type_TetR-like_transc_reg"/>
</dbReference>
<dbReference type="SUPFAM" id="SSF46689">
    <property type="entry name" value="Homeodomain-like"/>
    <property type="match status" value="1"/>
</dbReference>
<evidence type="ECO:0000256" key="3">
    <source>
        <dbReference type="ARBA" id="ARBA00023163"/>
    </source>
</evidence>
<keyword evidence="3" id="KW-0804">Transcription</keyword>